<dbReference type="Proteomes" id="UP000529795">
    <property type="component" value="Unassembled WGS sequence"/>
</dbReference>
<dbReference type="Gene3D" id="3.30.70.100">
    <property type="match status" value="1"/>
</dbReference>
<protein>
    <submittedName>
        <fullName evidence="11">Small-conductance mechanosensitive channel</fullName>
    </submittedName>
</protein>
<dbReference type="InterPro" id="IPR011066">
    <property type="entry name" value="MscS_channel_C_sf"/>
</dbReference>
<evidence type="ECO:0000259" key="10">
    <source>
        <dbReference type="Pfam" id="PF21088"/>
    </source>
</evidence>
<feature type="transmembrane region" description="Helical" evidence="8">
    <location>
        <begin position="148"/>
        <end position="173"/>
    </location>
</feature>
<evidence type="ECO:0000256" key="6">
    <source>
        <dbReference type="ARBA" id="ARBA00023136"/>
    </source>
</evidence>
<evidence type="ECO:0000313" key="11">
    <source>
        <dbReference type="EMBL" id="MBB4154733.1"/>
    </source>
</evidence>
<dbReference type="InterPro" id="IPR049142">
    <property type="entry name" value="MS_channel_1st"/>
</dbReference>
<dbReference type="SUPFAM" id="SSF82861">
    <property type="entry name" value="Mechanosensitive channel protein MscS (YggB), transmembrane region"/>
    <property type="match status" value="1"/>
</dbReference>
<evidence type="ECO:0000256" key="1">
    <source>
        <dbReference type="ARBA" id="ARBA00004651"/>
    </source>
</evidence>
<dbReference type="SUPFAM" id="SSF50182">
    <property type="entry name" value="Sm-like ribonucleoproteins"/>
    <property type="match status" value="1"/>
</dbReference>
<evidence type="ECO:0000256" key="8">
    <source>
        <dbReference type="SAM" id="Phobius"/>
    </source>
</evidence>
<feature type="domain" description="Mechanosensitive ion channel transmembrane helices 2/3" evidence="10">
    <location>
        <begin position="159"/>
        <end position="199"/>
    </location>
</feature>
<comment type="similarity">
    <text evidence="2">Belongs to the MscS (TC 1.A.23) family.</text>
</comment>
<dbReference type="SUPFAM" id="SSF82689">
    <property type="entry name" value="Mechanosensitive channel protein MscS (YggB), C-terminal domain"/>
    <property type="match status" value="1"/>
</dbReference>
<feature type="transmembrane region" description="Helical" evidence="8">
    <location>
        <begin position="85"/>
        <end position="103"/>
    </location>
</feature>
<dbReference type="Pfam" id="PF21088">
    <property type="entry name" value="MS_channel_1st"/>
    <property type="match status" value="1"/>
</dbReference>
<dbReference type="PANTHER" id="PTHR30566">
    <property type="entry name" value="YNAI-RELATED MECHANOSENSITIVE ION CHANNEL"/>
    <property type="match status" value="1"/>
</dbReference>
<dbReference type="EMBL" id="JACIEV010000007">
    <property type="protein sequence ID" value="MBB4154733.1"/>
    <property type="molecule type" value="Genomic_DNA"/>
</dbReference>
<evidence type="ECO:0000256" key="7">
    <source>
        <dbReference type="SAM" id="MobiDB-lite"/>
    </source>
</evidence>
<dbReference type="GO" id="GO:0008381">
    <property type="term" value="F:mechanosensitive monoatomic ion channel activity"/>
    <property type="evidence" value="ECO:0007669"/>
    <property type="project" value="UniProtKB-ARBA"/>
</dbReference>
<dbReference type="GO" id="GO:0005886">
    <property type="term" value="C:plasma membrane"/>
    <property type="evidence" value="ECO:0007669"/>
    <property type="project" value="UniProtKB-SubCell"/>
</dbReference>
<dbReference type="InterPro" id="IPR010920">
    <property type="entry name" value="LSM_dom_sf"/>
</dbReference>
<dbReference type="InterPro" id="IPR023408">
    <property type="entry name" value="MscS_beta-dom_sf"/>
</dbReference>
<keyword evidence="3" id="KW-1003">Cell membrane</keyword>
<evidence type="ECO:0000313" key="12">
    <source>
        <dbReference type="Proteomes" id="UP000529795"/>
    </source>
</evidence>
<dbReference type="AlphaFoldDB" id="A0A840F629"/>
<dbReference type="Pfam" id="PF00924">
    <property type="entry name" value="MS_channel_2nd"/>
    <property type="match status" value="1"/>
</dbReference>
<keyword evidence="5 8" id="KW-1133">Transmembrane helix</keyword>
<evidence type="ECO:0000256" key="2">
    <source>
        <dbReference type="ARBA" id="ARBA00008017"/>
    </source>
</evidence>
<feature type="transmembrane region" description="Helical" evidence="8">
    <location>
        <begin position="185"/>
        <end position="213"/>
    </location>
</feature>
<keyword evidence="4 8" id="KW-0812">Transmembrane</keyword>
<gene>
    <name evidence="11" type="ORF">GGQ80_002649</name>
</gene>
<accession>A0A840F629</accession>
<sequence length="425" mass="45726">MSANSAAKAPLFNPDDLQDQTAGLINASTAWLQHHWLQILIAIAIGATVFLVSHGLRGWLSRWLMRDDTGNGWGRVVGRAIDRTGNFFLVMLAAKLVVGYAGAPGQVATTINFLWTVASVFQAAVWAREVILGVIEHRTRSEHYSGEALLSAMGLIRLLVTVVLFAIALVVVLDNLGVNVTGLVAGLGVGGIAIGLAAQGIFADLFAALAIIFDRPFRRGDAISYDNSTGTVEAIGLKSTRVRGPNGEERIISNKKLLDKEILNNTRREYRRVQFTLGVVQWTGVDVMEKLPGLVKQVVESHGMKFVRAGFASFGASSYDFDVQFDSPSSAYQDYFDARHIVGLAVIRMLNDESIELAYPTQTDFTAAPDGGLIYPWPRRHAPPAAPTGDPIRAQDTAGATTRASGSPVDEDVGRGAPAPEGDDK</sequence>
<dbReference type="PANTHER" id="PTHR30566:SF25">
    <property type="entry name" value="INNER MEMBRANE PROTEIN"/>
    <property type="match status" value="1"/>
</dbReference>
<keyword evidence="12" id="KW-1185">Reference proteome</keyword>
<dbReference type="Gene3D" id="1.10.287.1260">
    <property type="match status" value="1"/>
</dbReference>
<evidence type="ECO:0000256" key="3">
    <source>
        <dbReference type="ARBA" id="ARBA00022475"/>
    </source>
</evidence>
<keyword evidence="6 8" id="KW-0472">Membrane</keyword>
<feature type="transmembrane region" description="Helical" evidence="8">
    <location>
        <begin position="36"/>
        <end position="56"/>
    </location>
</feature>
<evidence type="ECO:0000259" key="9">
    <source>
        <dbReference type="Pfam" id="PF00924"/>
    </source>
</evidence>
<dbReference type="InterPro" id="IPR011014">
    <property type="entry name" value="MscS_channel_TM-2"/>
</dbReference>
<name>A0A840F629_9SPHN</name>
<feature type="domain" description="Mechanosensitive ion channel MscS" evidence="9">
    <location>
        <begin position="201"/>
        <end position="267"/>
    </location>
</feature>
<comment type="caution">
    <text evidence="11">The sequence shown here is derived from an EMBL/GenBank/DDBJ whole genome shotgun (WGS) entry which is preliminary data.</text>
</comment>
<organism evidence="11 12">
    <name type="scientific">Sphingomonas jinjuensis</name>
    <dbReference type="NCBI Taxonomy" id="535907"/>
    <lineage>
        <taxon>Bacteria</taxon>
        <taxon>Pseudomonadati</taxon>
        <taxon>Pseudomonadota</taxon>
        <taxon>Alphaproteobacteria</taxon>
        <taxon>Sphingomonadales</taxon>
        <taxon>Sphingomonadaceae</taxon>
        <taxon>Sphingomonas</taxon>
    </lineage>
</organism>
<evidence type="ECO:0000256" key="5">
    <source>
        <dbReference type="ARBA" id="ARBA00022989"/>
    </source>
</evidence>
<evidence type="ECO:0000256" key="4">
    <source>
        <dbReference type="ARBA" id="ARBA00022692"/>
    </source>
</evidence>
<reference evidence="11 12" key="1">
    <citation type="submission" date="2020-08" db="EMBL/GenBank/DDBJ databases">
        <title>Genomic Encyclopedia of Type Strains, Phase IV (KMG-IV): sequencing the most valuable type-strain genomes for metagenomic binning, comparative biology and taxonomic classification.</title>
        <authorList>
            <person name="Goeker M."/>
        </authorList>
    </citation>
    <scope>NUCLEOTIDE SEQUENCE [LARGE SCALE GENOMIC DNA]</scope>
    <source>
        <strain evidence="11 12">YC6723</strain>
    </source>
</reference>
<dbReference type="InterPro" id="IPR006685">
    <property type="entry name" value="MscS_channel_2nd"/>
</dbReference>
<dbReference type="Gene3D" id="2.30.30.60">
    <property type="match status" value="1"/>
</dbReference>
<comment type="subcellular location">
    <subcellularLocation>
        <location evidence="1">Cell membrane</location>
        <topology evidence="1">Multi-pass membrane protein</topology>
    </subcellularLocation>
</comment>
<feature type="region of interest" description="Disordered" evidence="7">
    <location>
        <begin position="377"/>
        <end position="425"/>
    </location>
</feature>
<proteinExistence type="inferred from homology"/>